<accession>A0ABR7KSK0</accession>
<evidence type="ECO:0000256" key="1">
    <source>
        <dbReference type="SAM" id="MobiDB-lite"/>
    </source>
</evidence>
<evidence type="ECO:0000313" key="3">
    <source>
        <dbReference type="Proteomes" id="UP000652755"/>
    </source>
</evidence>
<dbReference type="Proteomes" id="UP000652755">
    <property type="component" value="Unassembled WGS sequence"/>
</dbReference>
<gene>
    <name evidence="2" type="ORF">H7U22_11265</name>
</gene>
<feature type="compositionally biased region" description="Low complexity" evidence="1">
    <location>
        <begin position="318"/>
        <end position="327"/>
    </location>
</feature>
<dbReference type="RefSeq" id="WP_187071469.1">
    <property type="nucleotide sequence ID" value="NZ_JACRYL010000009.1"/>
</dbReference>
<sequence>MKRQVLKFDDIKGMLNDDEMRAVLGGITFNDFYELMDYIAKNGITSDIANKHFEANGAFGLNSIDIVQSAGHGNNWGFWANSSNSFLGNYEGGQNLPTAEVNSTWIPIIGAQSNALQVFLESSGKAFYRGDGYTMAIKNSSDMTYENFWNKAFAAFTGATLAAVSGGLSTLVTSYVGAIPTKLVIGGALGGIGGALAPSTSSNSEINKVRNDLVISALQDNYIAFMTQGQGLNSTLKFTNTTISAIALSIDMADLMRSVKQDMENFGYINSDGQLVGAKGDSYLAHFKETINGVGDVQGLISKLGGISSRGSYGGNSGSTSNGNQPSQAPGDQPMPNLTPISGDVELYFTYSSNEQIPLDTHEVVVTKEYVSTMPGVITEDGVFVDNNGDRWLMVYCGEMHPRGTDGTNFGIGSGSRTIMLQKMPY</sequence>
<keyword evidence="3" id="KW-1185">Reference proteome</keyword>
<reference evidence="2 3" key="1">
    <citation type="submission" date="2020-08" db="EMBL/GenBank/DDBJ databases">
        <authorList>
            <person name="Sun Q."/>
            <person name="Inoue M."/>
        </authorList>
    </citation>
    <scope>NUCLEOTIDE SEQUENCE [LARGE SCALE GENOMIC DNA]</scope>
    <source>
        <strain evidence="2 3">CCM 8938</strain>
    </source>
</reference>
<proteinExistence type="predicted"/>
<organism evidence="2 3">
    <name type="scientific">Pedobacter fastidiosus</name>
    <dbReference type="NCBI Taxonomy" id="2765361"/>
    <lineage>
        <taxon>Bacteria</taxon>
        <taxon>Pseudomonadati</taxon>
        <taxon>Bacteroidota</taxon>
        <taxon>Sphingobacteriia</taxon>
        <taxon>Sphingobacteriales</taxon>
        <taxon>Sphingobacteriaceae</taxon>
        <taxon>Pedobacter</taxon>
    </lineage>
</organism>
<evidence type="ECO:0000313" key="2">
    <source>
        <dbReference type="EMBL" id="MBC6111001.1"/>
    </source>
</evidence>
<protein>
    <submittedName>
        <fullName evidence="2">Uncharacterized protein</fullName>
    </submittedName>
</protein>
<name>A0ABR7KSK0_9SPHI</name>
<dbReference type="EMBL" id="JACRYL010000009">
    <property type="protein sequence ID" value="MBC6111001.1"/>
    <property type="molecule type" value="Genomic_DNA"/>
</dbReference>
<feature type="region of interest" description="Disordered" evidence="1">
    <location>
        <begin position="312"/>
        <end position="337"/>
    </location>
</feature>
<comment type="caution">
    <text evidence="2">The sequence shown here is derived from an EMBL/GenBank/DDBJ whole genome shotgun (WGS) entry which is preliminary data.</text>
</comment>